<protein>
    <submittedName>
        <fullName evidence="1">Uncharacterized protein</fullName>
    </submittedName>
</protein>
<proteinExistence type="predicted"/>
<dbReference type="Proteomes" id="UP001206013">
    <property type="component" value="Unassembled WGS sequence"/>
</dbReference>
<gene>
    <name evidence="1" type="ORF">NE692_08695</name>
</gene>
<sequence length="124" mass="14176">MGAPCVIAMRNGEDLYRWIFSPYDGNIQSAGRMLFDHYDTREKVERLLDNGDIDLLAPAVEECEPLSERSPYYSGGQGSKDELPMFGELHTYIWRDGYGWGCKPMLWEAVMPLNLLLGVENPWV</sequence>
<evidence type="ECO:0000313" key="1">
    <source>
        <dbReference type="EMBL" id="MCQ4793535.1"/>
    </source>
</evidence>
<reference evidence="1" key="1">
    <citation type="submission" date="2022-06" db="EMBL/GenBank/DDBJ databases">
        <title>Isolation of gut microbiota from human fecal samples.</title>
        <authorList>
            <person name="Pamer E.G."/>
            <person name="Barat B."/>
            <person name="Waligurski E."/>
            <person name="Medina S."/>
            <person name="Paddock L."/>
            <person name="Mostad J."/>
        </authorList>
    </citation>
    <scope>NUCLEOTIDE SEQUENCE</scope>
    <source>
        <strain evidence="1">SL.1.01</strain>
    </source>
</reference>
<accession>A0AAW5JVM8</accession>
<dbReference type="RefSeq" id="WP_256134559.1">
    <property type="nucleotide sequence ID" value="NZ_JANFYM010000010.1"/>
</dbReference>
<comment type="caution">
    <text evidence="1">The sequence shown here is derived from an EMBL/GenBank/DDBJ whole genome shotgun (WGS) entry which is preliminary data.</text>
</comment>
<evidence type="ECO:0000313" key="2">
    <source>
        <dbReference type="Proteomes" id="UP001206013"/>
    </source>
</evidence>
<name>A0AAW5JVM8_BIFAD</name>
<dbReference type="AlphaFoldDB" id="A0AAW5JVM8"/>
<dbReference type="EMBL" id="JANFYM010000010">
    <property type="protein sequence ID" value="MCQ4793535.1"/>
    <property type="molecule type" value="Genomic_DNA"/>
</dbReference>
<organism evidence="1 2">
    <name type="scientific">Bifidobacterium adolescentis</name>
    <dbReference type="NCBI Taxonomy" id="1680"/>
    <lineage>
        <taxon>Bacteria</taxon>
        <taxon>Bacillati</taxon>
        <taxon>Actinomycetota</taxon>
        <taxon>Actinomycetes</taxon>
        <taxon>Bifidobacteriales</taxon>
        <taxon>Bifidobacteriaceae</taxon>
        <taxon>Bifidobacterium</taxon>
    </lineage>
</organism>